<organism evidence="1">
    <name type="scientific">marine sediment metagenome</name>
    <dbReference type="NCBI Taxonomy" id="412755"/>
    <lineage>
        <taxon>unclassified sequences</taxon>
        <taxon>metagenomes</taxon>
        <taxon>ecological metagenomes</taxon>
    </lineage>
</organism>
<gene>
    <name evidence="1" type="ORF">S01H1_56457</name>
</gene>
<comment type="caution">
    <text evidence="1">The sequence shown here is derived from an EMBL/GenBank/DDBJ whole genome shotgun (WGS) entry which is preliminary data.</text>
</comment>
<dbReference type="Gene3D" id="1.20.5.4570">
    <property type="match status" value="1"/>
</dbReference>
<name>X0VK20_9ZZZZ</name>
<sequence>GCFYFPELESVGIGPESYHSMADFNALLMDHEDLPKGNSLVIYSCIGLEEHVGQPKPVQLTFERNFPDAIREKVLANWKKWGLPELNDPKLNPTWKYFSTTGVGETGRRQR</sequence>
<feature type="non-terminal residue" evidence="1">
    <location>
        <position position="1"/>
    </location>
</feature>
<accession>X0VK20</accession>
<evidence type="ECO:0000313" key="1">
    <source>
        <dbReference type="EMBL" id="GAG18629.1"/>
    </source>
</evidence>
<reference evidence="1" key="1">
    <citation type="journal article" date="2014" name="Front. Microbiol.">
        <title>High frequency of phylogenetically diverse reductive dehalogenase-homologous genes in deep subseafloor sedimentary metagenomes.</title>
        <authorList>
            <person name="Kawai M."/>
            <person name="Futagami T."/>
            <person name="Toyoda A."/>
            <person name="Takaki Y."/>
            <person name="Nishi S."/>
            <person name="Hori S."/>
            <person name="Arai W."/>
            <person name="Tsubouchi T."/>
            <person name="Morono Y."/>
            <person name="Uchiyama I."/>
            <person name="Ito T."/>
            <person name="Fujiyama A."/>
            <person name="Inagaki F."/>
            <person name="Takami H."/>
        </authorList>
    </citation>
    <scope>NUCLEOTIDE SEQUENCE</scope>
    <source>
        <strain evidence="1">Expedition CK06-06</strain>
    </source>
</reference>
<dbReference type="EMBL" id="BARS01036764">
    <property type="protein sequence ID" value="GAG18629.1"/>
    <property type="molecule type" value="Genomic_DNA"/>
</dbReference>
<protein>
    <submittedName>
        <fullName evidence="1">Uncharacterized protein</fullName>
    </submittedName>
</protein>
<proteinExistence type="predicted"/>
<dbReference type="AlphaFoldDB" id="X0VK20"/>